<sequence length="98" mass="10579">MKKALQGHLGRGHRWADEADMAQSIVLDLDRRIESISNGPPGIVSEIDRRTLLVERDAQVAAAATAEEHMLAAALVCRELQVRVAVSGVVCAVSIDLH</sequence>
<evidence type="ECO:0000313" key="2">
    <source>
        <dbReference type="Proteomes" id="UP000007800"/>
    </source>
</evidence>
<accession>C5L4L4</accession>
<dbReference type="Proteomes" id="UP000007800">
    <property type="component" value="Unassembled WGS sequence"/>
</dbReference>
<dbReference type="GeneID" id="9064566"/>
<keyword evidence="2" id="KW-1185">Reference proteome</keyword>
<evidence type="ECO:0000313" key="1">
    <source>
        <dbReference type="EMBL" id="EER08345.1"/>
    </source>
</evidence>
<dbReference type="RefSeq" id="XP_002776529.1">
    <property type="nucleotide sequence ID" value="XM_002776483.1"/>
</dbReference>
<name>C5L4L4_PERM5</name>
<dbReference type="AlphaFoldDB" id="C5L4L4"/>
<protein>
    <submittedName>
        <fullName evidence="1">Uncharacterized protein</fullName>
    </submittedName>
</protein>
<reference evidence="1 2" key="1">
    <citation type="submission" date="2008-07" db="EMBL/GenBank/DDBJ databases">
        <authorList>
            <person name="El-Sayed N."/>
            <person name="Caler E."/>
            <person name="Inman J."/>
            <person name="Amedeo P."/>
            <person name="Hass B."/>
            <person name="Wortman J."/>
        </authorList>
    </citation>
    <scope>NUCLEOTIDE SEQUENCE [LARGE SCALE GENOMIC DNA]</scope>
    <source>
        <strain evidence="2">ATCC 50983 / TXsc</strain>
    </source>
</reference>
<dbReference type="EMBL" id="GG679091">
    <property type="protein sequence ID" value="EER08345.1"/>
    <property type="molecule type" value="Genomic_DNA"/>
</dbReference>
<organism evidence="2">
    <name type="scientific">Perkinsus marinus (strain ATCC 50983 / TXsc)</name>
    <dbReference type="NCBI Taxonomy" id="423536"/>
    <lineage>
        <taxon>Eukaryota</taxon>
        <taxon>Sar</taxon>
        <taxon>Alveolata</taxon>
        <taxon>Perkinsozoa</taxon>
        <taxon>Perkinsea</taxon>
        <taxon>Perkinsida</taxon>
        <taxon>Perkinsidae</taxon>
        <taxon>Perkinsus</taxon>
    </lineage>
</organism>
<dbReference type="InParanoid" id="C5L4L4"/>
<gene>
    <name evidence="1" type="ORF">Pmar_PMAR002721</name>
</gene>
<proteinExistence type="predicted"/>